<feature type="region of interest" description="Disordered" evidence="1">
    <location>
        <begin position="195"/>
        <end position="236"/>
    </location>
</feature>
<dbReference type="Proteomes" id="UP000092124">
    <property type="component" value="Unassembled WGS sequence"/>
</dbReference>
<evidence type="ECO:0000313" key="2">
    <source>
        <dbReference type="EMBL" id="OBS67067.1"/>
    </source>
</evidence>
<dbReference type="EMBL" id="LZPO01087156">
    <property type="protein sequence ID" value="OBS67067.1"/>
    <property type="molecule type" value="Genomic_DNA"/>
</dbReference>
<feature type="non-terminal residue" evidence="2">
    <location>
        <position position="293"/>
    </location>
</feature>
<reference evidence="2 3" key="1">
    <citation type="submission" date="2016-06" db="EMBL/GenBank/DDBJ databases">
        <title>The Draft Genome Sequence and Annotation of the Desert Woodrat Neotoma lepida.</title>
        <authorList>
            <person name="Campbell M."/>
            <person name="Oakeson K.F."/>
            <person name="Yandell M."/>
            <person name="Halpert J.R."/>
            <person name="Dearing D."/>
        </authorList>
    </citation>
    <scope>NUCLEOTIDE SEQUENCE [LARGE SCALE GENOMIC DNA]</scope>
    <source>
        <strain evidence="2">417</strain>
        <tissue evidence="2">Liver</tissue>
    </source>
</reference>
<feature type="compositionally biased region" description="Polar residues" evidence="1">
    <location>
        <begin position="53"/>
        <end position="62"/>
    </location>
</feature>
<dbReference type="STRING" id="56216.A0A1A6GNX6"/>
<feature type="compositionally biased region" description="Acidic residues" evidence="1">
    <location>
        <begin position="195"/>
        <end position="220"/>
    </location>
</feature>
<organism evidence="2 3">
    <name type="scientific">Neotoma lepida</name>
    <name type="common">Desert woodrat</name>
    <dbReference type="NCBI Taxonomy" id="56216"/>
    <lineage>
        <taxon>Eukaryota</taxon>
        <taxon>Metazoa</taxon>
        <taxon>Chordata</taxon>
        <taxon>Craniata</taxon>
        <taxon>Vertebrata</taxon>
        <taxon>Euteleostomi</taxon>
        <taxon>Mammalia</taxon>
        <taxon>Eutheria</taxon>
        <taxon>Euarchontoglires</taxon>
        <taxon>Glires</taxon>
        <taxon>Rodentia</taxon>
        <taxon>Myomorpha</taxon>
        <taxon>Muroidea</taxon>
        <taxon>Cricetidae</taxon>
        <taxon>Neotominae</taxon>
        <taxon>Neotoma</taxon>
    </lineage>
</organism>
<dbReference type="OrthoDB" id="9635001at2759"/>
<feature type="region of interest" description="Disordered" evidence="1">
    <location>
        <begin position="44"/>
        <end position="139"/>
    </location>
</feature>
<protein>
    <submittedName>
        <fullName evidence="2">Uncharacterized protein</fullName>
    </submittedName>
</protein>
<sequence>MPMVTIRTLLCTSITAPRLIYRNFNFRRDKPELLENIGRKKLRNMARARKAQSPVTSASEQGPSPKKVKLLPTRRSPRLHKTEEDDVMSQQEVPNKTPADKVSSVPSSALEKSQRPCNDPYNCPPQETSGQCGEGTSDKDTVLPLAAVKVEGVGHEPSSSSGYEGCDYMSSVYNNCSSVLMAALAAIILGVSAEEEYEQEQNEEEEGEEEERKEEDEEYSENTYPDSYALNEEENSKVKKDMVCTKSKSSNYQSPNFVYHTSMKVVPELYKANENEGSDNRQVTGTMKLNLET</sequence>
<comment type="caution">
    <text evidence="2">The sequence shown here is derived from an EMBL/GenBank/DDBJ whole genome shotgun (WGS) entry which is preliminary data.</text>
</comment>
<feature type="compositionally biased region" description="Polar residues" evidence="1">
    <location>
        <begin position="280"/>
        <end position="293"/>
    </location>
</feature>
<dbReference type="AlphaFoldDB" id="A0A1A6GNX6"/>
<feature type="region of interest" description="Disordered" evidence="1">
    <location>
        <begin position="271"/>
        <end position="293"/>
    </location>
</feature>
<keyword evidence="3" id="KW-1185">Reference proteome</keyword>
<proteinExistence type="predicted"/>
<accession>A0A1A6GNX6</accession>
<evidence type="ECO:0000313" key="3">
    <source>
        <dbReference type="Proteomes" id="UP000092124"/>
    </source>
</evidence>
<gene>
    <name evidence="2" type="ORF">A6R68_04392</name>
</gene>
<name>A0A1A6GNX6_NEOLE</name>
<evidence type="ECO:0000256" key="1">
    <source>
        <dbReference type="SAM" id="MobiDB-lite"/>
    </source>
</evidence>